<dbReference type="Gene3D" id="3.40.630.30">
    <property type="match status" value="1"/>
</dbReference>
<keyword evidence="2" id="KW-0012">Acyltransferase</keyword>
<keyword evidence="1" id="KW-0808">Transferase</keyword>
<dbReference type="RefSeq" id="WP_369595851.1">
    <property type="nucleotide sequence ID" value="NZ_CP045835.1"/>
</dbReference>
<dbReference type="InterPro" id="IPR050832">
    <property type="entry name" value="Bact_Acetyltransf"/>
</dbReference>
<proteinExistence type="predicted"/>
<dbReference type="InterPro" id="IPR016181">
    <property type="entry name" value="Acyl_CoA_acyltransferase"/>
</dbReference>
<evidence type="ECO:0000256" key="2">
    <source>
        <dbReference type="ARBA" id="ARBA00023315"/>
    </source>
</evidence>
<dbReference type="EMBL" id="CP045835">
    <property type="protein sequence ID" value="QGG53892.1"/>
    <property type="molecule type" value="Genomic_DNA"/>
</dbReference>
<name>A0ABX6DGQ1_9BACI</name>
<protein>
    <submittedName>
        <fullName evidence="4">GNAT family N-acetyltransferase</fullName>
    </submittedName>
</protein>
<evidence type="ECO:0000259" key="3">
    <source>
        <dbReference type="PROSITE" id="PS51186"/>
    </source>
</evidence>
<evidence type="ECO:0000313" key="5">
    <source>
        <dbReference type="Proteomes" id="UP000373269"/>
    </source>
</evidence>
<gene>
    <name evidence="4" type="ORF">GDS87_10235</name>
</gene>
<sequence>MNIREASELDYPDLRRIYLESRRKNFHWENAEELTLEDFDIDTEEDYIILVEEDGKILGFAALYLADNFIHCLFVDPTCSGKGVGGLLLNASINKMNTPLSLKCVSENFKALKFYENKGWRKVVEEGKPGEKYWVLEYNN</sequence>
<dbReference type="CDD" id="cd04301">
    <property type="entry name" value="NAT_SF"/>
    <property type="match status" value="1"/>
</dbReference>
<dbReference type="Proteomes" id="UP000373269">
    <property type="component" value="Chromosome"/>
</dbReference>
<organism evidence="4 5">
    <name type="scientific">Lysinibacillus pakistanensis</name>
    <dbReference type="NCBI Taxonomy" id="759811"/>
    <lineage>
        <taxon>Bacteria</taxon>
        <taxon>Bacillati</taxon>
        <taxon>Bacillota</taxon>
        <taxon>Bacilli</taxon>
        <taxon>Bacillales</taxon>
        <taxon>Bacillaceae</taxon>
        <taxon>Lysinibacillus</taxon>
    </lineage>
</organism>
<keyword evidence="5" id="KW-1185">Reference proteome</keyword>
<dbReference type="SUPFAM" id="SSF55729">
    <property type="entry name" value="Acyl-CoA N-acyltransferases (Nat)"/>
    <property type="match status" value="1"/>
</dbReference>
<dbReference type="PANTHER" id="PTHR43877:SF2">
    <property type="entry name" value="AMINOALKYLPHOSPHONATE N-ACETYLTRANSFERASE-RELATED"/>
    <property type="match status" value="1"/>
</dbReference>
<dbReference type="PANTHER" id="PTHR43877">
    <property type="entry name" value="AMINOALKYLPHOSPHONATE N-ACETYLTRANSFERASE-RELATED-RELATED"/>
    <property type="match status" value="1"/>
</dbReference>
<evidence type="ECO:0000256" key="1">
    <source>
        <dbReference type="ARBA" id="ARBA00022679"/>
    </source>
</evidence>
<dbReference type="Pfam" id="PF00583">
    <property type="entry name" value="Acetyltransf_1"/>
    <property type="match status" value="1"/>
</dbReference>
<evidence type="ECO:0000313" key="4">
    <source>
        <dbReference type="EMBL" id="QGG53892.1"/>
    </source>
</evidence>
<dbReference type="PROSITE" id="PS51186">
    <property type="entry name" value="GNAT"/>
    <property type="match status" value="1"/>
</dbReference>
<dbReference type="InterPro" id="IPR000182">
    <property type="entry name" value="GNAT_dom"/>
</dbReference>
<reference evidence="4 5" key="1">
    <citation type="submission" date="2019-11" db="EMBL/GenBank/DDBJ databases">
        <title>Whole Genome Sequencing and Comparative Genomic Analyses of Lysinibacillus pakistanensis LZH-9, a Halotolerant Strain with Excellent COD Removal Capability.</title>
        <authorList>
            <person name="Zhou H."/>
        </authorList>
    </citation>
    <scope>NUCLEOTIDE SEQUENCE [LARGE SCALE GENOMIC DNA]</scope>
    <source>
        <strain evidence="4 5">LZH-9</strain>
    </source>
</reference>
<accession>A0ABX6DGQ1</accession>
<feature type="domain" description="N-acetyltransferase" evidence="3">
    <location>
        <begin position="1"/>
        <end position="139"/>
    </location>
</feature>